<accession>A0A8J3X570</accession>
<keyword evidence="3" id="KW-1185">Reference proteome</keyword>
<dbReference type="InterPro" id="IPR014519">
    <property type="entry name" value="UCP024492"/>
</dbReference>
<dbReference type="Proteomes" id="UP000599074">
    <property type="component" value="Unassembled WGS sequence"/>
</dbReference>
<evidence type="ECO:0008006" key="4">
    <source>
        <dbReference type="Google" id="ProtNLM"/>
    </source>
</evidence>
<sequence length="187" mass="20786">MLFTMGHGARPVESFVAILGSASVGTLVDIRRYPGSRRHPQFGRDALATALAEHDLRYEWGGAALGGRRSARPDSRHTALHSASFRGYADHMDTPEFRAAVDTLVTRAATERLAIMCAESYWRQCHRMLVADALTLRGATVVHLLDGERREEHRCHPTMRRGEDGWPVYDQPDTLPGLGDLGQVGRR</sequence>
<comment type="caution">
    <text evidence="2">The sequence shown here is derived from an EMBL/GenBank/DDBJ whole genome shotgun (WGS) entry which is preliminary data.</text>
</comment>
<dbReference type="AlphaFoldDB" id="A0A8J3X570"/>
<dbReference type="PIRSF" id="PIRSF024492">
    <property type="entry name" value="UCP024492"/>
    <property type="match status" value="1"/>
</dbReference>
<evidence type="ECO:0000313" key="2">
    <source>
        <dbReference type="EMBL" id="GII24468.1"/>
    </source>
</evidence>
<dbReference type="InterPro" id="IPR007438">
    <property type="entry name" value="DUF488"/>
</dbReference>
<protein>
    <recommendedName>
        <fullName evidence="4">DUF488 domain-containing protein</fullName>
    </recommendedName>
</protein>
<organism evidence="2 3">
    <name type="scientific">Planosporangium mesophilum</name>
    <dbReference type="NCBI Taxonomy" id="689768"/>
    <lineage>
        <taxon>Bacteria</taxon>
        <taxon>Bacillati</taxon>
        <taxon>Actinomycetota</taxon>
        <taxon>Actinomycetes</taxon>
        <taxon>Micromonosporales</taxon>
        <taxon>Micromonosporaceae</taxon>
        <taxon>Planosporangium</taxon>
    </lineage>
</organism>
<dbReference type="PANTHER" id="PTHR39337">
    <property type="entry name" value="BLR5642 PROTEIN"/>
    <property type="match status" value="1"/>
</dbReference>
<name>A0A8J3X570_9ACTN</name>
<evidence type="ECO:0000256" key="1">
    <source>
        <dbReference type="SAM" id="MobiDB-lite"/>
    </source>
</evidence>
<feature type="region of interest" description="Disordered" evidence="1">
    <location>
        <begin position="163"/>
        <end position="187"/>
    </location>
</feature>
<dbReference type="PANTHER" id="PTHR39337:SF1">
    <property type="entry name" value="BLR5642 PROTEIN"/>
    <property type="match status" value="1"/>
</dbReference>
<dbReference type="Pfam" id="PF04343">
    <property type="entry name" value="DUF488"/>
    <property type="match status" value="1"/>
</dbReference>
<proteinExistence type="predicted"/>
<evidence type="ECO:0000313" key="3">
    <source>
        <dbReference type="Proteomes" id="UP000599074"/>
    </source>
</evidence>
<reference evidence="2" key="1">
    <citation type="submission" date="2021-01" db="EMBL/GenBank/DDBJ databases">
        <title>Whole genome shotgun sequence of Planosporangium mesophilum NBRC 109066.</title>
        <authorList>
            <person name="Komaki H."/>
            <person name="Tamura T."/>
        </authorList>
    </citation>
    <scope>NUCLEOTIDE SEQUENCE</scope>
    <source>
        <strain evidence="2">NBRC 109066</strain>
    </source>
</reference>
<gene>
    <name evidence="2" type="ORF">Pme01_40650</name>
</gene>
<dbReference type="EMBL" id="BOON01000038">
    <property type="protein sequence ID" value="GII24468.1"/>
    <property type="molecule type" value="Genomic_DNA"/>
</dbReference>